<evidence type="ECO:0000256" key="3">
    <source>
        <dbReference type="ARBA" id="ARBA00012438"/>
    </source>
</evidence>
<evidence type="ECO:0000256" key="6">
    <source>
        <dbReference type="ARBA" id="ARBA00022777"/>
    </source>
</evidence>
<feature type="domain" description="Histidine kinase" evidence="10">
    <location>
        <begin position="388"/>
        <end position="604"/>
    </location>
</feature>
<dbReference type="GO" id="GO:0005886">
    <property type="term" value="C:plasma membrane"/>
    <property type="evidence" value="ECO:0007669"/>
    <property type="project" value="UniProtKB-SubCell"/>
</dbReference>
<dbReference type="PROSITE" id="PS50109">
    <property type="entry name" value="HIS_KIN"/>
    <property type="match status" value="1"/>
</dbReference>
<dbReference type="PRINTS" id="PR00344">
    <property type="entry name" value="BCTRLSENSOR"/>
</dbReference>
<evidence type="ECO:0000256" key="7">
    <source>
        <dbReference type="ARBA" id="ARBA00023012"/>
    </source>
</evidence>
<dbReference type="SMART" id="SM00388">
    <property type="entry name" value="HisKA"/>
    <property type="match status" value="1"/>
</dbReference>
<evidence type="ECO:0000256" key="1">
    <source>
        <dbReference type="ARBA" id="ARBA00000085"/>
    </source>
</evidence>
<dbReference type="GO" id="GO:0016036">
    <property type="term" value="P:cellular response to phosphate starvation"/>
    <property type="evidence" value="ECO:0007669"/>
    <property type="project" value="TreeGrafter"/>
</dbReference>
<keyword evidence="4" id="KW-0597">Phosphoprotein</keyword>
<dbReference type="GO" id="GO:0000155">
    <property type="term" value="F:phosphorelay sensor kinase activity"/>
    <property type="evidence" value="ECO:0007669"/>
    <property type="project" value="InterPro"/>
</dbReference>
<protein>
    <recommendedName>
        <fullName evidence="8">Sensor-like histidine kinase SenX3</fullName>
        <ecNumber evidence="3">2.7.13.3</ecNumber>
    </recommendedName>
</protein>
<dbReference type="SUPFAM" id="SSF55874">
    <property type="entry name" value="ATPase domain of HSP90 chaperone/DNA topoisomerase II/histidine kinase"/>
    <property type="match status" value="1"/>
</dbReference>
<dbReference type="Pfam" id="PF01590">
    <property type="entry name" value="GAF"/>
    <property type="match status" value="1"/>
</dbReference>
<dbReference type="EMBL" id="JACHXG010000007">
    <property type="protein sequence ID" value="MBB3090757.1"/>
    <property type="molecule type" value="Genomic_DNA"/>
</dbReference>
<comment type="subcellular location">
    <subcellularLocation>
        <location evidence="2">Cell membrane</location>
    </subcellularLocation>
</comment>
<evidence type="ECO:0000256" key="8">
    <source>
        <dbReference type="ARBA" id="ARBA00039401"/>
    </source>
</evidence>
<keyword evidence="7" id="KW-0902">Two-component regulatory system</keyword>
<evidence type="ECO:0000256" key="2">
    <source>
        <dbReference type="ARBA" id="ARBA00004236"/>
    </source>
</evidence>
<feature type="region of interest" description="Disordered" evidence="9">
    <location>
        <begin position="1"/>
        <end position="23"/>
    </location>
</feature>
<dbReference type="Pfam" id="PF02518">
    <property type="entry name" value="HATPase_c"/>
    <property type="match status" value="1"/>
</dbReference>
<dbReference type="Gene3D" id="3.30.450.40">
    <property type="match status" value="2"/>
</dbReference>
<comment type="caution">
    <text evidence="11">The sequence shown here is derived from an EMBL/GenBank/DDBJ whole genome shotgun (WGS) entry which is preliminary data.</text>
</comment>
<dbReference type="Gene3D" id="1.10.287.130">
    <property type="match status" value="1"/>
</dbReference>
<dbReference type="PANTHER" id="PTHR45453:SF1">
    <property type="entry name" value="PHOSPHATE REGULON SENSOR PROTEIN PHOR"/>
    <property type="match status" value="1"/>
</dbReference>
<dbReference type="InterPro" id="IPR029016">
    <property type="entry name" value="GAF-like_dom_sf"/>
</dbReference>
<reference evidence="11 12" key="1">
    <citation type="submission" date="2020-08" db="EMBL/GenBank/DDBJ databases">
        <title>Genomic Encyclopedia of Type Strains, Phase III (KMG-III): the genomes of soil and plant-associated and newly described type strains.</title>
        <authorList>
            <person name="Whitman W."/>
        </authorList>
    </citation>
    <scope>NUCLEOTIDE SEQUENCE [LARGE SCALE GENOMIC DNA]</scope>
    <source>
        <strain evidence="11 12">CECT 3302</strain>
    </source>
</reference>
<dbReference type="GO" id="GO:0004721">
    <property type="term" value="F:phosphoprotein phosphatase activity"/>
    <property type="evidence" value="ECO:0007669"/>
    <property type="project" value="TreeGrafter"/>
</dbReference>
<dbReference type="SUPFAM" id="SSF55781">
    <property type="entry name" value="GAF domain-like"/>
    <property type="match status" value="2"/>
</dbReference>
<keyword evidence="12" id="KW-1185">Reference proteome</keyword>
<dbReference type="InterPro" id="IPR050351">
    <property type="entry name" value="BphY/WalK/GraS-like"/>
</dbReference>
<evidence type="ECO:0000313" key="12">
    <source>
        <dbReference type="Proteomes" id="UP000577707"/>
    </source>
</evidence>
<evidence type="ECO:0000256" key="9">
    <source>
        <dbReference type="SAM" id="MobiDB-lite"/>
    </source>
</evidence>
<evidence type="ECO:0000259" key="10">
    <source>
        <dbReference type="PROSITE" id="PS50109"/>
    </source>
</evidence>
<dbReference type="Proteomes" id="UP000577707">
    <property type="component" value="Unassembled WGS sequence"/>
</dbReference>
<keyword evidence="5" id="KW-0808">Transferase</keyword>
<dbReference type="CDD" id="cd00082">
    <property type="entry name" value="HisKA"/>
    <property type="match status" value="1"/>
</dbReference>
<dbReference type="InterPro" id="IPR003661">
    <property type="entry name" value="HisK_dim/P_dom"/>
</dbReference>
<dbReference type="InterPro" id="IPR036097">
    <property type="entry name" value="HisK_dim/P_sf"/>
</dbReference>
<dbReference type="RefSeq" id="WP_183548031.1">
    <property type="nucleotide sequence ID" value="NZ_BMQT01000005.1"/>
</dbReference>
<dbReference type="InterPro" id="IPR003018">
    <property type="entry name" value="GAF"/>
</dbReference>
<keyword evidence="6 11" id="KW-0418">Kinase</keyword>
<feature type="compositionally biased region" description="Low complexity" evidence="9">
    <location>
        <begin position="14"/>
        <end position="23"/>
    </location>
</feature>
<organism evidence="11 12">
    <name type="scientific">Nocardioides albus</name>
    <dbReference type="NCBI Taxonomy" id="1841"/>
    <lineage>
        <taxon>Bacteria</taxon>
        <taxon>Bacillati</taxon>
        <taxon>Actinomycetota</taxon>
        <taxon>Actinomycetes</taxon>
        <taxon>Propionibacteriales</taxon>
        <taxon>Nocardioidaceae</taxon>
        <taxon>Nocardioides</taxon>
    </lineage>
</organism>
<sequence>MPPPQSAEALDVPQRTSSRQSSSVALSAVDPALQMIAEGICELLGFGIAVVNVVRGNELEVVAINGVVSGLNAHGERETAEEILGTLWPLSNLHDDLSRGENWGAWRFIPHEQGVLHEGSWVATTNMIDAPDAWHPHDMLIAPIFGGDGSVQGCISVDMPVSGRRPDFTQRRVLNRFAKRAQRVVLGYLERERLYERAANLETAKEFLRDASSKLSLADVLDASHDALIRGLGADGIWMATKGPHNEMVVHATPGLSWEPDPGLASLTSRNTSRYWAEGTYSILCRERVIDSSDWSEQAAVAREFFETLGAASALVVPVGADHEWLGHIVLLRSPGRPTWTDAEGRLAMELGRDFGRIVLTANAYTQERDLAQHLAEADRERNRLIQAVARELRIPVNALGTSLNALSGEPVNTLPWIVQVETLTVRSAQIEGIVSDLLLLSRIRDPANVPGETTIEVSEMLDDVLDELDPDAAQKDIECVLTTPTGPAYVVGDPRELRAAFLHLVKNALTYSHRGSRVQVMLYSAGNEVTIIIADAGVGISDEEQSKVFEPFYRGTNSALGGSRGAGLGLTLVELITRRHLGLVELDSRPGEGTRVALTLPGV</sequence>
<comment type="catalytic activity">
    <reaction evidence="1">
        <text>ATP + protein L-histidine = ADP + protein N-phospho-L-histidine.</text>
        <dbReference type="EC" id="2.7.13.3"/>
    </reaction>
</comment>
<evidence type="ECO:0000256" key="4">
    <source>
        <dbReference type="ARBA" id="ARBA00022553"/>
    </source>
</evidence>
<dbReference type="InterPro" id="IPR005467">
    <property type="entry name" value="His_kinase_dom"/>
</dbReference>
<dbReference type="InterPro" id="IPR004358">
    <property type="entry name" value="Sig_transdc_His_kin-like_C"/>
</dbReference>
<evidence type="ECO:0000256" key="5">
    <source>
        <dbReference type="ARBA" id="ARBA00022679"/>
    </source>
</evidence>
<dbReference type="SUPFAM" id="SSF47384">
    <property type="entry name" value="Homodimeric domain of signal transducing histidine kinase"/>
    <property type="match status" value="1"/>
</dbReference>
<dbReference type="AlphaFoldDB" id="A0A7W5A700"/>
<evidence type="ECO:0000313" key="11">
    <source>
        <dbReference type="EMBL" id="MBB3090757.1"/>
    </source>
</evidence>
<dbReference type="InterPro" id="IPR003594">
    <property type="entry name" value="HATPase_dom"/>
</dbReference>
<dbReference type="InterPro" id="IPR036890">
    <property type="entry name" value="HATPase_C_sf"/>
</dbReference>
<gene>
    <name evidence="11" type="ORF">FHS12_003715</name>
</gene>
<dbReference type="PANTHER" id="PTHR45453">
    <property type="entry name" value="PHOSPHATE REGULON SENSOR PROTEIN PHOR"/>
    <property type="match status" value="1"/>
</dbReference>
<name>A0A7W5A700_9ACTN</name>
<dbReference type="SMART" id="SM00387">
    <property type="entry name" value="HATPase_c"/>
    <property type="match status" value="1"/>
</dbReference>
<proteinExistence type="predicted"/>
<dbReference type="EC" id="2.7.13.3" evidence="3"/>
<accession>A0A7W5A700</accession>
<dbReference type="Gene3D" id="3.30.565.10">
    <property type="entry name" value="Histidine kinase-like ATPase, C-terminal domain"/>
    <property type="match status" value="1"/>
</dbReference>